<accession>A0ABX6P2Z9</accession>
<proteinExistence type="predicted"/>
<evidence type="ECO:0000313" key="2">
    <source>
        <dbReference type="Proteomes" id="UP000500826"/>
    </source>
</evidence>
<keyword evidence="2" id="KW-1185">Reference proteome</keyword>
<organism evidence="1 2">
    <name type="scientific">Ramlibacter terrae</name>
    <dbReference type="NCBI Taxonomy" id="2732511"/>
    <lineage>
        <taxon>Bacteria</taxon>
        <taxon>Pseudomonadati</taxon>
        <taxon>Pseudomonadota</taxon>
        <taxon>Betaproteobacteria</taxon>
        <taxon>Burkholderiales</taxon>
        <taxon>Comamonadaceae</taxon>
        <taxon>Ramlibacter</taxon>
    </lineage>
</organism>
<gene>
    <name evidence="1" type="ORF">HK414_09905</name>
</gene>
<sequence length="64" mass="7196">MRPTFMTQRHYRAQVAWAAARAQGTEAPPLPPFMLRAALALPARLLRDAAARTRRRLRAAIRGT</sequence>
<reference evidence="1 2" key="1">
    <citation type="submission" date="2020-05" db="EMBL/GenBank/DDBJ databases">
        <title>Ramlibacter rhizophilus sp. nov., isolated from rhizosphere soil of national flower Mugunghwa from South Korea.</title>
        <authorList>
            <person name="Zheng-Fei Y."/>
            <person name="Huan T."/>
        </authorList>
    </citation>
    <scope>NUCLEOTIDE SEQUENCE [LARGE SCALE GENOMIC DNA]</scope>
    <source>
        <strain evidence="1 2">H242</strain>
    </source>
</reference>
<dbReference type="EMBL" id="CP053418">
    <property type="protein sequence ID" value="QJW84097.1"/>
    <property type="molecule type" value="Genomic_DNA"/>
</dbReference>
<name>A0ABX6P2Z9_9BURK</name>
<dbReference type="Proteomes" id="UP000500826">
    <property type="component" value="Chromosome"/>
</dbReference>
<evidence type="ECO:0000313" key="1">
    <source>
        <dbReference type="EMBL" id="QJW84097.1"/>
    </source>
</evidence>
<protein>
    <submittedName>
        <fullName evidence="1">Uncharacterized protein</fullName>
    </submittedName>
</protein>